<dbReference type="InterPro" id="IPR002634">
    <property type="entry name" value="BolA"/>
</dbReference>
<evidence type="ECO:0000313" key="2">
    <source>
        <dbReference type="EMBL" id="EGD83223.1"/>
    </source>
</evidence>
<dbReference type="FunCoup" id="F2U5K7">
    <property type="interactions" value="316"/>
</dbReference>
<organism evidence="3">
    <name type="scientific">Salpingoeca rosetta (strain ATCC 50818 / BSB-021)</name>
    <dbReference type="NCBI Taxonomy" id="946362"/>
    <lineage>
        <taxon>Eukaryota</taxon>
        <taxon>Choanoflagellata</taxon>
        <taxon>Craspedida</taxon>
        <taxon>Salpingoecidae</taxon>
        <taxon>Salpingoeca</taxon>
    </lineage>
</organism>
<dbReference type="PANTHER" id="PTHR12735:SF27">
    <property type="entry name" value="BOLA-LIKE PROTEIN 2"/>
    <property type="match status" value="1"/>
</dbReference>
<reference evidence="2" key="1">
    <citation type="submission" date="2009-08" db="EMBL/GenBank/DDBJ databases">
        <title>Annotation of Salpingoeca rosetta.</title>
        <authorList>
            <consortium name="The Broad Institute Genome Sequencing Platform"/>
            <person name="Russ C."/>
            <person name="Cuomo C."/>
            <person name="Burger G."/>
            <person name="Gray M.W."/>
            <person name="Holland P.W.H."/>
            <person name="King N."/>
            <person name="Lang F.B.F."/>
            <person name="Roger A.J."/>
            <person name="Ruiz-Trillo I."/>
            <person name="Young S.K."/>
            <person name="Zeng Q."/>
            <person name="Gargeya S."/>
            <person name="Alvarado L."/>
            <person name="Berlin A."/>
            <person name="Chapman S.B."/>
            <person name="Chen Z."/>
            <person name="Freedman E."/>
            <person name="Gellesch M."/>
            <person name="Goldberg J."/>
            <person name="Griggs A."/>
            <person name="Gujja S."/>
            <person name="Heilman E."/>
            <person name="Heiman D."/>
            <person name="Howarth C."/>
            <person name="Mehta T."/>
            <person name="Neiman D."/>
            <person name="Pearson M."/>
            <person name="Roberts A."/>
            <person name="Saif S."/>
            <person name="Shea T."/>
            <person name="Shenoy N."/>
            <person name="Sisk P."/>
            <person name="Stolte C."/>
            <person name="Sykes S."/>
            <person name="White J."/>
            <person name="Yandava C."/>
            <person name="Haas B."/>
            <person name="Nusbaum C."/>
            <person name="Birren B."/>
        </authorList>
    </citation>
    <scope>NUCLEOTIDE SEQUENCE [LARGE SCALE GENOMIC DNA]</scope>
    <source>
        <strain evidence="2">ATCC 50818</strain>
    </source>
</reference>
<proteinExistence type="inferred from homology"/>
<dbReference type="eggNOG" id="KOG3348">
    <property type="taxonomic scope" value="Eukaryota"/>
</dbReference>
<dbReference type="GO" id="GO:0005634">
    <property type="term" value="C:nucleus"/>
    <property type="evidence" value="ECO:0007669"/>
    <property type="project" value="TreeGrafter"/>
</dbReference>
<comment type="similarity">
    <text evidence="1">Belongs to the BolA/IbaG family.</text>
</comment>
<evidence type="ECO:0000313" key="3">
    <source>
        <dbReference type="Proteomes" id="UP000007799"/>
    </source>
</evidence>
<dbReference type="RefSeq" id="XP_004995587.1">
    <property type="nucleotide sequence ID" value="XM_004995530.1"/>
</dbReference>
<dbReference type="GO" id="GO:0005829">
    <property type="term" value="C:cytosol"/>
    <property type="evidence" value="ECO:0007669"/>
    <property type="project" value="TreeGrafter"/>
</dbReference>
<evidence type="ECO:0000256" key="1">
    <source>
        <dbReference type="RuleBase" id="RU003860"/>
    </source>
</evidence>
<dbReference type="EMBL" id="GL832962">
    <property type="protein sequence ID" value="EGD83223.1"/>
    <property type="molecule type" value="Genomic_DNA"/>
</dbReference>
<dbReference type="SUPFAM" id="SSF82657">
    <property type="entry name" value="BolA-like"/>
    <property type="match status" value="1"/>
</dbReference>
<dbReference type="GO" id="GO:0051537">
    <property type="term" value="F:2 iron, 2 sulfur cluster binding"/>
    <property type="evidence" value="ECO:0007669"/>
    <property type="project" value="InterPro"/>
</dbReference>
<dbReference type="GO" id="GO:0006879">
    <property type="term" value="P:intracellular iron ion homeostasis"/>
    <property type="evidence" value="ECO:0007669"/>
    <property type="project" value="InterPro"/>
</dbReference>
<dbReference type="PIRSF" id="PIRSF003113">
    <property type="entry name" value="BolA"/>
    <property type="match status" value="1"/>
</dbReference>
<dbReference type="InterPro" id="IPR036065">
    <property type="entry name" value="BolA-like_sf"/>
</dbReference>
<sequence>MAITAESIRAKLQDALEAQHVEVEDTSGGCGQAFEAVIVSTQFQGLPLLKRHRLVNTALEDELKAIHAFSQKTYTPEQWTKIQEKAA</sequence>
<protein>
    <submittedName>
        <fullName evidence="2">BolA domain-containing protein</fullName>
    </submittedName>
</protein>
<dbReference type="KEGG" id="sre:PTSG_03855"/>
<dbReference type="Proteomes" id="UP000007799">
    <property type="component" value="Unassembled WGS sequence"/>
</dbReference>
<name>F2U5K7_SALR5</name>
<dbReference type="Pfam" id="PF01722">
    <property type="entry name" value="BolA"/>
    <property type="match status" value="1"/>
</dbReference>
<dbReference type="OMA" id="VHAFSQK"/>
<dbReference type="PANTHER" id="PTHR12735">
    <property type="entry name" value="BOLA-LIKE PROTEIN-RELATED"/>
    <property type="match status" value="1"/>
</dbReference>
<dbReference type="InParanoid" id="F2U5K7"/>
<dbReference type="OrthoDB" id="4983at2759"/>
<dbReference type="Gene3D" id="3.10.20.90">
    <property type="entry name" value="Phosphatidylinositol 3-kinase Catalytic Subunit, Chain A, domain 1"/>
    <property type="match status" value="1"/>
</dbReference>
<dbReference type="GeneID" id="16076167"/>
<dbReference type="GO" id="GO:0051604">
    <property type="term" value="P:protein maturation"/>
    <property type="evidence" value="ECO:0007669"/>
    <property type="project" value="InterPro"/>
</dbReference>
<dbReference type="AlphaFoldDB" id="F2U5K7"/>
<dbReference type="STRING" id="946362.F2U5K7"/>
<dbReference type="InterPro" id="IPR045115">
    <property type="entry name" value="BOL2"/>
</dbReference>
<keyword evidence="3" id="KW-1185">Reference proteome</keyword>
<gene>
    <name evidence="2" type="ORF">PTSG_03855</name>
</gene>
<accession>F2U5K7</accession>